<dbReference type="STRING" id="195064.SAMN05421721_11822"/>
<dbReference type="Gene3D" id="3.30.310.170">
    <property type="entry name" value="Outer membrane protein assembly factor BamC"/>
    <property type="match status" value="1"/>
</dbReference>
<dbReference type="Proteomes" id="UP000199556">
    <property type="component" value="Unassembled WGS sequence"/>
</dbReference>
<organism evidence="1 2">
    <name type="scientific">Ectothiorhodospira mobilis</name>
    <dbReference type="NCBI Taxonomy" id="195064"/>
    <lineage>
        <taxon>Bacteria</taxon>
        <taxon>Pseudomonadati</taxon>
        <taxon>Pseudomonadota</taxon>
        <taxon>Gammaproteobacteria</taxon>
        <taxon>Chromatiales</taxon>
        <taxon>Ectothiorhodospiraceae</taxon>
        <taxon>Ectothiorhodospira</taxon>
    </lineage>
</organism>
<dbReference type="OrthoDB" id="9772575at2"/>
<dbReference type="Pfam" id="PF06804">
    <property type="entry name" value="Lipoprotein_18"/>
    <property type="match status" value="1"/>
</dbReference>
<sequence>MNASPLLAVSRPLWPVLAVALLASGCGTLGERDSAGREGLDPDLVVPPDLVMPQSDPAFRIPEVGGAPVASGGAHAGEGTQQVLPEPEGMTLHREGSVRWLEVERISPEALWRHLEAFFESEGIELERNDPRRGILETGWIESGADAPVEGGLRRLFSGIFGNTYDAGVRHRYRLRVEPAGNGAAVFVSHRGLVEVAEREDLVRWAVAPPDPEAEARMLVRIMTHLGKDPERAAEALAEAAEGAPEVVLRDGEKGPELWVRGDYDPVWRRMGVVLDRASLLVQDYDREAGRYEVIYRPAEQERPSGGFLSRLLGNGDGPALEEGARYRLHLQRRDDGVVVSARDGDGGALSADMSRALLERVRDVFRGEGVEAQTR</sequence>
<reference evidence="1 2" key="1">
    <citation type="submission" date="2016-10" db="EMBL/GenBank/DDBJ databases">
        <authorList>
            <person name="de Groot N.N."/>
        </authorList>
    </citation>
    <scope>NUCLEOTIDE SEQUENCE [LARGE SCALE GENOMIC DNA]</scope>
    <source>
        <strain evidence="1 2">DSM 4180</strain>
    </source>
</reference>
<proteinExistence type="predicted"/>
<dbReference type="InterPro" id="IPR010653">
    <property type="entry name" value="NlpB/DapX"/>
</dbReference>
<name>A0A1I4SL72_ECTMO</name>
<dbReference type="EMBL" id="FOUO01000018">
    <property type="protein sequence ID" value="SFM65100.1"/>
    <property type="molecule type" value="Genomic_DNA"/>
</dbReference>
<dbReference type="InterPro" id="IPR042268">
    <property type="entry name" value="BamC_C"/>
</dbReference>
<protein>
    <submittedName>
        <fullName evidence="1">Beta-barrel assembly machine subunit BamC</fullName>
    </submittedName>
</protein>
<evidence type="ECO:0000313" key="1">
    <source>
        <dbReference type="EMBL" id="SFM65100.1"/>
    </source>
</evidence>
<accession>A0A1I4SL72</accession>
<evidence type="ECO:0000313" key="2">
    <source>
        <dbReference type="Proteomes" id="UP000199556"/>
    </source>
</evidence>
<dbReference type="Gene3D" id="3.30.530.50">
    <property type="match status" value="1"/>
</dbReference>
<dbReference type="RefSeq" id="WP_090487062.1">
    <property type="nucleotide sequence ID" value="NZ_FOUO01000018.1"/>
</dbReference>
<gene>
    <name evidence="1" type="ORF">SAMN05421721_11822</name>
</gene>
<dbReference type="AlphaFoldDB" id="A0A1I4SL72"/>
<keyword evidence="2" id="KW-1185">Reference proteome</keyword>